<feature type="region of interest" description="Disordered" evidence="3">
    <location>
        <begin position="1"/>
        <end position="32"/>
    </location>
</feature>
<dbReference type="Gramene" id="PVH37638">
    <property type="protein sequence ID" value="PVH37638"/>
    <property type="gene ID" value="PAHAL_5G050000"/>
</dbReference>
<reference evidence="5" key="1">
    <citation type="submission" date="2018-04" db="EMBL/GenBank/DDBJ databases">
        <title>WGS assembly of Panicum hallii.</title>
        <authorList>
            <person name="Lovell J."/>
            <person name="Jenkins J."/>
            <person name="Lowry D."/>
            <person name="Mamidi S."/>
            <person name="Sreedasyam A."/>
            <person name="Weng X."/>
            <person name="Barry K."/>
            <person name="Bonette J."/>
            <person name="Campitelli B."/>
            <person name="Daum C."/>
            <person name="Gordon S."/>
            <person name="Gould B."/>
            <person name="Lipzen A."/>
            <person name="Macqueen A."/>
            <person name="Palacio-Mejia J."/>
            <person name="Plott C."/>
            <person name="Shakirov E."/>
            <person name="Shu S."/>
            <person name="Yoshinaga Y."/>
            <person name="Zane M."/>
            <person name="Rokhsar D."/>
            <person name="Grimwood J."/>
            <person name="Schmutz J."/>
            <person name="Juenger T."/>
        </authorList>
    </citation>
    <scope>NUCLEOTIDE SEQUENCE [LARGE SCALE GENOMIC DNA]</scope>
    <source>
        <strain evidence="5">FIL2</strain>
    </source>
</reference>
<evidence type="ECO:0000256" key="1">
    <source>
        <dbReference type="ARBA" id="ARBA00023015"/>
    </source>
</evidence>
<dbReference type="AlphaFoldDB" id="A0A2T8IIX7"/>
<dbReference type="PANTHER" id="PTHR45926">
    <property type="entry name" value="OSJNBA0053K19.4 PROTEIN"/>
    <property type="match status" value="1"/>
</dbReference>
<keyword evidence="1" id="KW-0805">Transcription regulation</keyword>
<proteinExistence type="predicted"/>
<gene>
    <name evidence="5" type="ORF">PAHAL_5G050000</name>
</gene>
<dbReference type="InterPro" id="IPR038336">
    <property type="entry name" value="NET_sf"/>
</dbReference>
<keyword evidence="2" id="KW-0804">Transcription</keyword>
<evidence type="ECO:0000313" key="5">
    <source>
        <dbReference type="EMBL" id="PVH37638.1"/>
    </source>
</evidence>
<accession>A0A2T8IIX7</accession>
<dbReference type="Proteomes" id="UP000243499">
    <property type="component" value="Chromosome 5"/>
</dbReference>
<organism evidence="5">
    <name type="scientific">Panicum hallii</name>
    <dbReference type="NCBI Taxonomy" id="206008"/>
    <lineage>
        <taxon>Eukaryota</taxon>
        <taxon>Viridiplantae</taxon>
        <taxon>Streptophyta</taxon>
        <taxon>Embryophyta</taxon>
        <taxon>Tracheophyta</taxon>
        <taxon>Spermatophyta</taxon>
        <taxon>Magnoliopsida</taxon>
        <taxon>Liliopsida</taxon>
        <taxon>Poales</taxon>
        <taxon>Poaceae</taxon>
        <taxon>PACMAD clade</taxon>
        <taxon>Panicoideae</taxon>
        <taxon>Panicodae</taxon>
        <taxon>Paniceae</taxon>
        <taxon>Panicinae</taxon>
        <taxon>Panicum</taxon>
        <taxon>Panicum sect. Panicum</taxon>
    </lineage>
</organism>
<dbReference type="Pfam" id="PF17035">
    <property type="entry name" value="BET"/>
    <property type="match status" value="1"/>
</dbReference>
<dbReference type="InterPro" id="IPR027353">
    <property type="entry name" value="NET_dom"/>
</dbReference>
<name>A0A2T8IIX7_9POAL</name>
<feature type="domain" description="NET" evidence="4">
    <location>
        <begin position="204"/>
        <end position="282"/>
    </location>
</feature>
<evidence type="ECO:0000256" key="2">
    <source>
        <dbReference type="ARBA" id="ARBA00023163"/>
    </source>
</evidence>
<evidence type="ECO:0000259" key="4">
    <source>
        <dbReference type="PROSITE" id="PS51525"/>
    </source>
</evidence>
<protein>
    <recommendedName>
        <fullName evidence="4">NET domain-containing protein</fullName>
    </recommendedName>
</protein>
<dbReference type="PROSITE" id="PS51525">
    <property type="entry name" value="NET"/>
    <property type="match status" value="1"/>
</dbReference>
<dbReference type="Gene3D" id="1.20.1270.220">
    <property type="match status" value="1"/>
</dbReference>
<dbReference type="EMBL" id="CM008050">
    <property type="protein sequence ID" value="PVH37638.1"/>
    <property type="molecule type" value="Genomic_DNA"/>
</dbReference>
<evidence type="ECO:0000256" key="3">
    <source>
        <dbReference type="SAM" id="MobiDB-lite"/>
    </source>
</evidence>
<sequence>MTEGTCNAASRHLLPRRHQESTKQRKNASEGTIRERWAELGQEGLRGSEIGSEMPRKLTRKSFEETESNVDHMEHYKYILSKLLQGQDDSFCKGVSNEVQGTITQNKGREGYICKRTFPLFKEQISGLSKNDKEKIKVALHEIITFLNNDVDEVDQDIQAMEESGETCQEAVKRLSTGLLGKDTSEKVLCFQLSKMAQGVNDLLNTATSKCRPMSTEEKIELSKRIRKLPEEALNRVVEIITTRKLASESSDRITMNLRELDDATLWRLYYHVEYALKENNK</sequence>